<evidence type="ECO:0000313" key="2">
    <source>
        <dbReference type="EMBL" id="CAA9513649.1"/>
    </source>
</evidence>
<protein>
    <submittedName>
        <fullName evidence="2">Ammonium transporter</fullName>
    </submittedName>
</protein>
<feature type="compositionally biased region" description="Basic residues" evidence="1">
    <location>
        <begin position="331"/>
        <end position="356"/>
    </location>
</feature>
<feature type="compositionally biased region" description="Low complexity" evidence="1">
    <location>
        <begin position="415"/>
        <end position="426"/>
    </location>
</feature>
<feature type="compositionally biased region" description="Basic residues" evidence="1">
    <location>
        <begin position="405"/>
        <end position="414"/>
    </location>
</feature>
<dbReference type="AlphaFoldDB" id="A0A6J4T4N6"/>
<feature type="compositionally biased region" description="Basic residues" evidence="1">
    <location>
        <begin position="372"/>
        <end position="395"/>
    </location>
</feature>
<gene>
    <name evidence="2" type="ORF">AVDCRST_MAG12-3365</name>
</gene>
<feature type="region of interest" description="Disordered" evidence="1">
    <location>
        <begin position="266"/>
        <end position="443"/>
    </location>
</feature>
<evidence type="ECO:0000256" key="1">
    <source>
        <dbReference type="SAM" id="MobiDB-lite"/>
    </source>
</evidence>
<feature type="compositionally biased region" description="Low complexity" evidence="1">
    <location>
        <begin position="36"/>
        <end position="48"/>
    </location>
</feature>
<sequence>ATYVRGRARTHAARHTALPGRRAGAGRAGPDGHQGRAGPHLGHPGHGPRLLHAGRLPAARDRLLAREERGGGGGQDPGQLLHRHHRLVGPRVRPGLRRLRRLRRRLGLLPVLRQRGRRRGGRPLRRDVRRRDLRVLRLPVHVLRRLPGDRLGHDARAHQVHRLPDLRRGLRRPDLPAHRPLGLRRRALLGRQLHRQRGAGLRGLLRGPPHGRHRGVRGAPPARAAQGQVRARRPPAGDPGPQHAALRPRGPDPLARLVRVQRRLDAQRERRALRGDRHGHEPRRGRWRRRRDGAGVHPLQEARRRHGRQRRDRRPGRDHRAVGVRGVLGGAHHRLRRRPRRRGRRPGHRQVPRRPGGRAVGARAGGDLGHAGLRHLHLRPPRGDRRHRRPRPALRRRADPARGPGRGRRGHLRGGLHALLPDLPGHQGDGRPAGGGRHRGGRP</sequence>
<feature type="non-terminal residue" evidence="2">
    <location>
        <position position="1"/>
    </location>
</feature>
<feature type="compositionally biased region" description="Low complexity" evidence="1">
    <location>
        <begin position="199"/>
        <end position="208"/>
    </location>
</feature>
<accession>A0A6J4T4N6</accession>
<feature type="non-terminal residue" evidence="2">
    <location>
        <position position="443"/>
    </location>
</feature>
<organism evidence="2">
    <name type="scientific">uncultured Rubrobacteraceae bacterium</name>
    <dbReference type="NCBI Taxonomy" id="349277"/>
    <lineage>
        <taxon>Bacteria</taxon>
        <taxon>Bacillati</taxon>
        <taxon>Actinomycetota</taxon>
        <taxon>Rubrobacteria</taxon>
        <taxon>Rubrobacterales</taxon>
        <taxon>Rubrobacteraceae</taxon>
        <taxon>environmental samples</taxon>
    </lineage>
</organism>
<reference evidence="2" key="1">
    <citation type="submission" date="2020-02" db="EMBL/GenBank/DDBJ databases">
        <authorList>
            <person name="Meier V. D."/>
        </authorList>
    </citation>
    <scope>NUCLEOTIDE SEQUENCE</scope>
    <source>
        <strain evidence="2">AVDCRST_MAG12</strain>
    </source>
</reference>
<feature type="region of interest" description="Disordered" evidence="1">
    <location>
        <begin position="1"/>
        <end position="48"/>
    </location>
</feature>
<dbReference type="EMBL" id="CADCVK010000468">
    <property type="protein sequence ID" value="CAA9513649.1"/>
    <property type="molecule type" value="Genomic_DNA"/>
</dbReference>
<proteinExistence type="predicted"/>
<feature type="compositionally biased region" description="Basic and acidic residues" evidence="1">
    <location>
        <begin position="266"/>
        <end position="284"/>
    </location>
</feature>
<feature type="region of interest" description="Disordered" evidence="1">
    <location>
        <begin position="199"/>
        <end position="254"/>
    </location>
</feature>
<feature type="compositionally biased region" description="Basic residues" evidence="1">
    <location>
        <begin position="303"/>
        <end position="317"/>
    </location>
</feature>
<feature type="compositionally biased region" description="Basic residues" evidence="1">
    <location>
        <begin position="1"/>
        <end position="14"/>
    </location>
</feature>
<name>A0A6J4T4N6_9ACTN</name>
<feature type="compositionally biased region" description="Low complexity" evidence="1">
    <location>
        <begin position="217"/>
        <end position="229"/>
    </location>
</feature>